<feature type="non-terminal residue" evidence="2">
    <location>
        <position position="68"/>
    </location>
</feature>
<accession>A0AAV7U7V9</accession>
<dbReference type="Proteomes" id="UP001066276">
    <property type="component" value="Chromosome 3_1"/>
</dbReference>
<feature type="compositionally biased region" description="Basic and acidic residues" evidence="1">
    <location>
        <begin position="1"/>
        <end position="15"/>
    </location>
</feature>
<dbReference type="AlphaFoldDB" id="A0AAV7U7V9"/>
<protein>
    <submittedName>
        <fullName evidence="2">Uncharacterized protein</fullName>
    </submittedName>
</protein>
<comment type="caution">
    <text evidence="2">The sequence shown here is derived from an EMBL/GenBank/DDBJ whole genome shotgun (WGS) entry which is preliminary data.</text>
</comment>
<gene>
    <name evidence="2" type="ORF">NDU88_001544</name>
</gene>
<proteinExistence type="predicted"/>
<reference evidence="2" key="1">
    <citation type="journal article" date="2022" name="bioRxiv">
        <title>Sequencing and chromosome-scale assembly of the giantPleurodeles waltlgenome.</title>
        <authorList>
            <person name="Brown T."/>
            <person name="Elewa A."/>
            <person name="Iarovenko S."/>
            <person name="Subramanian E."/>
            <person name="Araus A.J."/>
            <person name="Petzold A."/>
            <person name="Susuki M."/>
            <person name="Suzuki K.-i.T."/>
            <person name="Hayashi T."/>
            <person name="Toyoda A."/>
            <person name="Oliveira C."/>
            <person name="Osipova E."/>
            <person name="Leigh N.D."/>
            <person name="Simon A."/>
            <person name="Yun M.H."/>
        </authorList>
    </citation>
    <scope>NUCLEOTIDE SEQUENCE</scope>
    <source>
        <strain evidence="2">20211129_DDA</strain>
        <tissue evidence="2">Liver</tissue>
    </source>
</reference>
<dbReference type="EMBL" id="JANPWB010000005">
    <property type="protein sequence ID" value="KAJ1184741.1"/>
    <property type="molecule type" value="Genomic_DNA"/>
</dbReference>
<evidence type="ECO:0000313" key="2">
    <source>
        <dbReference type="EMBL" id="KAJ1184741.1"/>
    </source>
</evidence>
<sequence length="68" mass="8080">KDIALAPLERPEKRQSLLGKKKLKGVTNGLNCHPRKNRHNFYNYSSDRENDRNVCQQFGKKRFQKSHR</sequence>
<organism evidence="2 3">
    <name type="scientific">Pleurodeles waltl</name>
    <name type="common">Iberian ribbed newt</name>
    <dbReference type="NCBI Taxonomy" id="8319"/>
    <lineage>
        <taxon>Eukaryota</taxon>
        <taxon>Metazoa</taxon>
        <taxon>Chordata</taxon>
        <taxon>Craniata</taxon>
        <taxon>Vertebrata</taxon>
        <taxon>Euteleostomi</taxon>
        <taxon>Amphibia</taxon>
        <taxon>Batrachia</taxon>
        <taxon>Caudata</taxon>
        <taxon>Salamandroidea</taxon>
        <taxon>Salamandridae</taxon>
        <taxon>Pleurodelinae</taxon>
        <taxon>Pleurodeles</taxon>
    </lineage>
</organism>
<evidence type="ECO:0000256" key="1">
    <source>
        <dbReference type="SAM" id="MobiDB-lite"/>
    </source>
</evidence>
<evidence type="ECO:0000313" key="3">
    <source>
        <dbReference type="Proteomes" id="UP001066276"/>
    </source>
</evidence>
<keyword evidence="3" id="KW-1185">Reference proteome</keyword>
<feature type="non-terminal residue" evidence="2">
    <location>
        <position position="1"/>
    </location>
</feature>
<name>A0AAV7U7V9_PLEWA</name>
<feature type="region of interest" description="Disordered" evidence="1">
    <location>
        <begin position="1"/>
        <end position="47"/>
    </location>
</feature>